<dbReference type="InterPro" id="IPR006725">
    <property type="entry name" value="PIF2"/>
</dbReference>
<keyword evidence="1" id="KW-1133">Transmembrane helix</keyword>
<reference evidence="2 3" key="1">
    <citation type="submission" date="2018-08" db="EMBL/GenBank/DDBJ databases">
        <title>Sequence analysis of the African armyworm, Spodoptera exempta nucleopolyhedrovirus.</title>
        <authorList>
            <person name="Escasa S.R."/>
            <person name="Mowery J.D."/>
            <person name="Bauchan G.R."/>
            <person name="Harrison R.L."/>
            <person name="Cory J.S."/>
        </authorList>
    </citation>
    <scope>NUCLEOTIDE SEQUENCE [LARGE SCALE GENOMIC DNA]</scope>
    <source>
        <strain evidence="2 3">244.1</strain>
    </source>
</reference>
<evidence type="ECO:0000313" key="2">
    <source>
        <dbReference type="EMBL" id="QAT90318.1"/>
    </source>
</evidence>
<dbReference type="RefSeq" id="YP_010086450.1">
    <property type="nucleotide sequence ID" value="NC_055455.1"/>
</dbReference>
<dbReference type="Proteomes" id="UP000503509">
    <property type="component" value="Genome"/>
</dbReference>
<feature type="transmembrane region" description="Helical" evidence="1">
    <location>
        <begin position="20"/>
        <end position="44"/>
    </location>
</feature>
<accession>A0A410S7Y4</accession>
<proteinExistence type="predicted"/>
<protein>
    <submittedName>
        <fullName evidence="2">PIF-2</fullName>
    </submittedName>
</protein>
<dbReference type="GeneID" id="65101653"/>
<dbReference type="Pfam" id="PF04631">
    <property type="entry name" value="PIF2"/>
    <property type="match status" value="1"/>
</dbReference>
<keyword evidence="1" id="KW-0812">Transmembrane</keyword>
<dbReference type="EMBL" id="MH717816">
    <property type="protein sequence ID" value="QAT90318.1"/>
    <property type="molecule type" value="Genomic_DNA"/>
</dbReference>
<sequence>MPIAANATPTPKLIMKCATAVQLSTVAMFLLLFICVAIFLFLLYKPMYDAHAKIKISQTEYNDAVDERIDYMKNVLQRRRFVPLSALPTIDFNTNLGTINEGEVKCLSVPVYVTSVNTPNYDCSVICDNPSAAYFFVDEYDKFIVNGQLLVRGGYCTTSSVPRNCNRETSLILHSLNHWTCIAEDPRYFSGPQNMFQVAGRQHTRFIAPNQASNNVLFDRLLGTEVDINRNTFRSSWDEQMPDGSGRRFVMRCNALDNNNNRMILNPFNPIECLPNICTNVMFVAPGVVPNFETGECECGDFNVTRVRHVVPNDRTSMCAAITDTFSTDLLSFQFRVECMTLDMPVEKYNSRMLWCPSQNFNINTDNAYTFTVPGSFPLSQDGNREMPWRFIMDNKQRITFESFYPTPAI</sequence>
<organism evidence="2 3">
    <name type="scientific">Spodoptera exempta nucleopolyhedrovirus</name>
    <dbReference type="NCBI Taxonomy" id="1242863"/>
    <lineage>
        <taxon>Viruses</taxon>
        <taxon>Viruses incertae sedis</taxon>
        <taxon>Naldaviricetes</taxon>
        <taxon>Lefavirales</taxon>
        <taxon>Baculoviridae</taxon>
        <taxon>Alphabaculovirus</taxon>
        <taxon>Alphabaculovirus spexemptae</taxon>
    </lineage>
</organism>
<gene>
    <name evidence="2" type="primary">pif-2</name>
</gene>
<dbReference type="KEGG" id="vg:65101653"/>
<name>A0A410S7Y4_9ABAC</name>
<keyword evidence="1" id="KW-0472">Membrane</keyword>
<evidence type="ECO:0000256" key="1">
    <source>
        <dbReference type="SAM" id="Phobius"/>
    </source>
</evidence>
<evidence type="ECO:0000313" key="3">
    <source>
        <dbReference type="Proteomes" id="UP000503509"/>
    </source>
</evidence>
<keyword evidence="3" id="KW-1185">Reference proteome</keyword>